<dbReference type="InterPro" id="IPR038508">
    <property type="entry name" value="ArfGAP_dom_sf"/>
</dbReference>
<keyword evidence="9" id="KW-0328">Glycosyltransferase</keyword>
<sequence length="837" mass="94775">MCEPSKQDIGAIFKRLRSVPTNKVCFDCGSKNPSWASITYGVFLCIDCSGTHRSLGVHLTFIRSTELDSNWSWFQLRCMQVGGNANASAFFHQHGCTTNDTNAKYNSRAAQLYKEKIKSLATQATRKHGTDNTEWVSSESEPVPLQQKISENIPETHEENTSFIKKKPNQVKKGLGAKKGGLGAQKVSSQSFNEIEKQAQAVDKMKEQEDLHSSKKIEMEEPLVSSLRLAYRDLDIKTKEEKLNLSGKKKNELERLGMGFGSNRSGISHSVISDMQTIEQETPTIAKPKKKYIDDAEDSYFSSSSRYYDSSDLRSNTFSKWDDNSDPFWKKESNSRDVDVILTSKNTGFSDRPASRRKPEYEPPLSTDEAQKKFGNVKAISSDMYFGRQDHADYEARARLERLSGSSSISSADLFEDQKKQPAGSYNITNVLPSAPDIAQFKQGVKSVAGKLSVLANGVMTSIQITFLLGEEVLMGTRMFRMPNCLLKLTRVVLGHKLRTLFILAFKFMSFISIVLYWRITEDSKGRDQVYSPVQIHCAHSVPSPPCAIADGPPPPPGDVFFVETSERTNPNYLFMCSVESAARTHPGTRVVVLMKGLANRNASLPNHWGFSLLSCFPNVEIRPLDLPELFSGTPLAKWYLQAQQRWEPYFLPILSDACRIAIMWKFGGIYLDTDFIVLKNLKNLTNVLGTQSKYVLNGAFLSFTPKHKFMELCMQDFVENYNSWIWGHQGPQLLTRVFKKWCSIRSLQSSKSCKGVSALPREAFYPIRWQDWKKYFEVVSSTELNELLKNTYAVHIWNKKSQGTRLEITSQALLAQLHSHFCPATYDVLKMDFKWQ</sequence>
<dbReference type="InterPro" id="IPR007577">
    <property type="entry name" value="GlycoTrfase_DXD_sugar-bd_CS"/>
</dbReference>
<keyword evidence="16" id="KW-0333">Golgi apparatus</keyword>
<feature type="domain" description="Arf-GAP" evidence="22">
    <location>
        <begin position="10"/>
        <end position="127"/>
    </location>
</feature>
<dbReference type="OrthoDB" id="983479at2759"/>
<keyword evidence="5" id="KW-0813">Transport</keyword>
<name>A0A226N2M8_CALSU</name>
<evidence type="ECO:0000256" key="17">
    <source>
        <dbReference type="ARBA" id="ARBA00023136"/>
    </source>
</evidence>
<dbReference type="InterPro" id="IPR007652">
    <property type="entry name" value="A1-4-GlycosylTfrase_dom"/>
</dbReference>
<keyword evidence="24" id="KW-1185">Reference proteome</keyword>
<keyword evidence="15" id="KW-0653">Protein transport</keyword>
<keyword evidence="10" id="KW-0808">Transferase</keyword>
<evidence type="ECO:0000256" key="14">
    <source>
        <dbReference type="ARBA" id="ARBA00022892"/>
    </source>
</evidence>
<evidence type="ECO:0000256" key="19">
    <source>
        <dbReference type="ARBA" id="ARBA00039243"/>
    </source>
</evidence>
<keyword evidence="12 20" id="KW-0863">Zinc-finger</keyword>
<dbReference type="InterPro" id="IPR001164">
    <property type="entry name" value="ArfGAP_dom"/>
</dbReference>
<evidence type="ECO:0000256" key="6">
    <source>
        <dbReference type="ARBA" id="ARBA00022468"/>
    </source>
</evidence>
<gene>
    <name evidence="23" type="ORF">ASZ78_002313</name>
</gene>
<evidence type="ECO:0000256" key="13">
    <source>
        <dbReference type="ARBA" id="ARBA00022833"/>
    </source>
</evidence>
<accession>A0A226N2M8</accession>
<dbReference type="GO" id="GO:0048205">
    <property type="term" value="P:COPI coating of Golgi vesicle"/>
    <property type="evidence" value="ECO:0007669"/>
    <property type="project" value="TreeGrafter"/>
</dbReference>
<comment type="subcellular location">
    <subcellularLocation>
        <location evidence="3">Cytoplasm</location>
    </subcellularLocation>
    <subcellularLocation>
        <location evidence="1">Golgi apparatus membrane</location>
        <topology evidence="1">Peripheral membrane protein</topology>
        <orientation evidence="1">Cytoplasmic side</orientation>
    </subcellularLocation>
    <subcellularLocation>
        <location evidence="2">Golgi apparatus membrane</location>
        <topology evidence="2">Single-pass type II membrane protein</topology>
    </subcellularLocation>
</comment>
<dbReference type="FunFam" id="3.90.550.20:FF:000003">
    <property type="entry name" value="Lactosylceramide 4-alpha-galactosyltransferase"/>
    <property type="match status" value="1"/>
</dbReference>
<dbReference type="PROSITE" id="PS50115">
    <property type="entry name" value="ARFGAP"/>
    <property type="match status" value="1"/>
</dbReference>
<dbReference type="GO" id="GO:0005096">
    <property type="term" value="F:GTPase activator activity"/>
    <property type="evidence" value="ECO:0007669"/>
    <property type="project" value="UniProtKB-KW"/>
</dbReference>
<dbReference type="GO" id="GO:0008270">
    <property type="term" value="F:zinc ion binding"/>
    <property type="evidence" value="ECO:0007669"/>
    <property type="project" value="UniProtKB-KW"/>
</dbReference>
<evidence type="ECO:0000256" key="18">
    <source>
        <dbReference type="ARBA" id="ARBA00037105"/>
    </source>
</evidence>
<feature type="region of interest" description="Disordered" evidence="21">
    <location>
        <begin position="124"/>
        <end position="145"/>
    </location>
</feature>
<evidence type="ECO:0000256" key="10">
    <source>
        <dbReference type="ARBA" id="ARBA00022679"/>
    </source>
</evidence>
<evidence type="ECO:0000256" key="4">
    <source>
        <dbReference type="ARBA" id="ARBA00009003"/>
    </source>
</evidence>
<evidence type="ECO:0000256" key="21">
    <source>
        <dbReference type="SAM" id="MobiDB-lite"/>
    </source>
</evidence>
<evidence type="ECO:0000256" key="20">
    <source>
        <dbReference type="PROSITE-ProRule" id="PRU00288"/>
    </source>
</evidence>
<dbReference type="AlphaFoldDB" id="A0A226N2M8"/>
<dbReference type="FunFam" id="1.10.220.150:FF:000004">
    <property type="entry name" value="Putative ADP-ribosylation factor GTPase-activating protein 2"/>
    <property type="match status" value="1"/>
</dbReference>
<dbReference type="InterPro" id="IPR037278">
    <property type="entry name" value="ARFGAP/RecO"/>
</dbReference>
<evidence type="ECO:0000256" key="7">
    <source>
        <dbReference type="ARBA" id="ARBA00022490"/>
    </source>
</evidence>
<dbReference type="GO" id="GO:0015031">
    <property type="term" value="P:protein transport"/>
    <property type="evidence" value="ECO:0007669"/>
    <property type="project" value="UniProtKB-KW"/>
</dbReference>
<dbReference type="SMART" id="SM00105">
    <property type="entry name" value="ArfGap"/>
    <property type="match status" value="1"/>
</dbReference>
<dbReference type="Gene3D" id="1.10.220.150">
    <property type="entry name" value="Arf GTPase activating protein"/>
    <property type="match status" value="1"/>
</dbReference>
<keyword evidence="14" id="KW-0931">ER-Golgi transport</keyword>
<dbReference type="Pfam" id="PF04488">
    <property type="entry name" value="Gly_transf_sug"/>
    <property type="match status" value="1"/>
</dbReference>
<dbReference type="SUPFAM" id="SSF53448">
    <property type="entry name" value="Nucleotide-diphospho-sugar transferases"/>
    <property type="match status" value="1"/>
</dbReference>
<dbReference type="EMBL" id="MCFN01000257">
    <property type="protein sequence ID" value="OXB61748.1"/>
    <property type="molecule type" value="Genomic_DNA"/>
</dbReference>
<keyword evidence="11" id="KW-0479">Metal-binding</keyword>
<evidence type="ECO:0000256" key="15">
    <source>
        <dbReference type="ARBA" id="ARBA00022927"/>
    </source>
</evidence>
<keyword evidence="17" id="KW-0472">Membrane</keyword>
<dbReference type="CDD" id="cd09028">
    <property type="entry name" value="ArfGap_ArfGap3"/>
    <property type="match status" value="1"/>
</dbReference>
<evidence type="ECO:0000256" key="11">
    <source>
        <dbReference type="ARBA" id="ARBA00022723"/>
    </source>
</evidence>
<keyword evidence="7" id="KW-0963">Cytoplasm</keyword>
<keyword evidence="8" id="KW-0597">Phosphoprotein</keyword>
<evidence type="ECO:0000256" key="8">
    <source>
        <dbReference type="ARBA" id="ARBA00022553"/>
    </source>
</evidence>
<evidence type="ECO:0000259" key="22">
    <source>
        <dbReference type="PROSITE" id="PS50115"/>
    </source>
</evidence>
<dbReference type="PRINTS" id="PR00405">
    <property type="entry name" value="REVINTRACTNG"/>
</dbReference>
<evidence type="ECO:0000256" key="2">
    <source>
        <dbReference type="ARBA" id="ARBA00004323"/>
    </source>
</evidence>
<evidence type="ECO:0000313" key="23">
    <source>
        <dbReference type="EMBL" id="OXB61748.1"/>
    </source>
</evidence>
<evidence type="ECO:0000256" key="12">
    <source>
        <dbReference type="ARBA" id="ARBA00022771"/>
    </source>
</evidence>
<evidence type="ECO:0000256" key="1">
    <source>
        <dbReference type="ARBA" id="ARBA00004255"/>
    </source>
</evidence>
<comment type="similarity">
    <text evidence="4">Belongs to the glycosyltransferase 32 family.</text>
</comment>
<dbReference type="GO" id="GO:0016757">
    <property type="term" value="F:glycosyltransferase activity"/>
    <property type="evidence" value="ECO:0007669"/>
    <property type="project" value="UniProtKB-KW"/>
</dbReference>
<dbReference type="STRING" id="9009.A0A226N2M8"/>
<comment type="caution">
    <text evidence="23">The sequence shown here is derived from an EMBL/GenBank/DDBJ whole genome shotgun (WGS) entry which is preliminary data.</text>
</comment>
<proteinExistence type="inferred from homology"/>
<reference evidence="23 24" key="1">
    <citation type="submission" date="2016-07" db="EMBL/GenBank/DDBJ databases">
        <title>Disparate Historic Effective Population Sizes Predicted by Modern Levels of Genome Diversity for the Scaled Quail (Callipepla squamata) and the Northern Bobwhite (Colinus virginianus): Inferences from First and Second Generation Draft Genome Assemblies for Sympatric New World Quail.</title>
        <authorList>
            <person name="Oldeschulte D.L."/>
            <person name="Halley Y.A."/>
            <person name="Bhattarai E.K."/>
            <person name="Brashear W.A."/>
            <person name="Hill J."/>
            <person name="Metz R.P."/>
            <person name="Johnson C.D."/>
            <person name="Rollins D."/>
            <person name="Peterson M.J."/>
            <person name="Bickhart D.M."/>
            <person name="Decker J.E."/>
            <person name="Seabury C.M."/>
        </authorList>
    </citation>
    <scope>NUCLEOTIDE SEQUENCE [LARGE SCALE GENOMIC DNA]</scope>
    <source>
        <strain evidence="23 24">Texas</strain>
        <tissue evidence="23">Leg muscle</tissue>
    </source>
</reference>
<evidence type="ECO:0000313" key="24">
    <source>
        <dbReference type="Proteomes" id="UP000198323"/>
    </source>
</evidence>
<evidence type="ECO:0000256" key="16">
    <source>
        <dbReference type="ARBA" id="ARBA00023034"/>
    </source>
</evidence>
<keyword evidence="6" id="KW-0343">GTPase activation</keyword>
<dbReference type="Proteomes" id="UP000198323">
    <property type="component" value="Unassembled WGS sequence"/>
</dbReference>
<dbReference type="Pfam" id="PF04572">
    <property type="entry name" value="Gb3_synth"/>
    <property type="match status" value="1"/>
</dbReference>
<evidence type="ECO:0000256" key="9">
    <source>
        <dbReference type="ARBA" id="ARBA00022676"/>
    </source>
</evidence>
<keyword evidence="13" id="KW-0862">Zinc</keyword>
<feature type="region of interest" description="Disordered" evidence="21">
    <location>
        <begin position="344"/>
        <end position="367"/>
    </location>
</feature>
<dbReference type="SUPFAM" id="SSF57863">
    <property type="entry name" value="ArfGap/RecO-like zinc finger"/>
    <property type="match status" value="1"/>
</dbReference>
<comment type="function">
    <text evidence="18">GTPase-activating protein (GAP) for ADP ribosylation factor 1 (ARF1). Hydrolysis of ARF1-bound GTP may lead to dissociation of coatomer from Golgi-derived membranes to allow fusion with target membranes.</text>
</comment>
<dbReference type="PANTHER" id="PTHR45686">
    <property type="entry name" value="ADP-RIBOSYLATION FACTOR GTPASE ACTIVATING PROTEIN 3, ISOFORM H-RELATED"/>
    <property type="match status" value="1"/>
</dbReference>
<dbReference type="Pfam" id="PF01412">
    <property type="entry name" value="ArfGap"/>
    <property type="match status" value="1"/>
</dbReference>
<organism evidence="23 24">
    <name type="scientific">Callipepla squamata</name>
    <name type="common">Scaled quail</name>
    <dbReference type="NCBI Taxonomy" id="9009"/>
    <lineage>
        <taxon>Eukaryota</taxon>
        <taxon>Metazoa</taxon>
        <taxon>Chordata</taxon>
        <taxon>Craniata</taxon>
        <taxon>Vertebrata</taxon>
        <taxon>Euteleostomi</taxon>
        <taxon>Archelosauria</taxon>
        <taxon>Archosauria</taxon>
        <taxon>Dinosauria</taxon>
        <taxon>Saurischia</taxon>
        <taxon>Theropoda</taxon>
        <taxon>Coelurosauria</taxon>
        <taxon>Aves</taxon>
        <taxon>Neognathae</taxon>
        <taxon>Galloanserae</taxon>
        <taxon>Galliformes</taxon>
        <taxon>Odontophoridae</taxon>
        <taxon>Callipepla</taxon>
    </lineage>
</organism>
<dbReference type="Gene3D" id="3.90.550.20">
    <property type="match status" value="1"/>
</dbReference>
<protein>
    <recommendedName>
        <fullName evidence="19">ADP-ribosylation factor GTPase-activating protein 3</fullName>
    </recommendedName>
</protein>
<dbReference type="PANTHER" id="PTHR45686:SF1">
    <property type="entry name" value="ADP-RIBOSYLATION FACTOR GTPASE-ACTIVATING PROTEIN 3"/>
    <property type="match status" value="1"/>
</dbReference>
<dbReference type="InterPro" id="IPR029044">
    <property type="entry name" value="Nucleotide-diphossugar_trans"/>
</dbReference>
<evidence type="ECO:0000256" key="5">
    <source>
        <dbReference type="ARBA" id="ARBA00022448"/>
    </source>
</evidence>
<evidence type="ECO:0000256" key="3">
    <source>
        <dbReference type="ARBA" id="ARBA00004496"/>
    </source>
</evidence>
<dbReference type="GO" id="GO:0000139">
    <property type="term" value="C:Golgi membrane"/>
    <property type="evidence" value="ECO:0007669"/>
    <property type="project" value="UniProtKB-SubCell"/>
</dbReference>